<evidence type="ECO:0000256" key="4">
    <source>
        <dbReference type="ARBA" id="ARBA00022833"/>
    </source>
</evidence>
<dbReference type="PROSITE" id="PS00059">
    <property type="entry name" value="ADH_ZINC"/>
    <property type="match status" value="1"/>
</dbReference>
<evidence type="ECO:0000256" key="1">
    <source>
        <dbReference type="ARBA" id="ARBA00001947"/>
    </source>
</evidence>
<feature type="domain" description="Enoyl reductase (ER)" evidence="7">
    <location>
        <begin position="17"/>
        <end position="359"/>
    </location>
</feature>
<dbReference type="GO" id="GO:0008270">
    <property type="term" value="F:zinc ion binding"/>
    <property type="evidence" value="ECO:0007669"/>
    <property type="project" value="InterPro"/>
</dbReference>
<evidence type="ECO:0000313" key="8">
    <source>
        <dbReference type="EMBL" id="OKP14022.1"/>
    </source>
</evidence>
<dbReference type="Pfam" id="PF08240">
    <property type="entry name" value="ADH_N"/>
    <property type="match status" value="1"/>
</dbReference>
<evidence type="ECO:0000256" key="2">
    <source>
        <dbReference type="ARBA" id="ARBA00008072"/>
    </source>
</evidence>
<dbReference type="InterPro" id="IPR013149">
    <property type="entry name" value="ADH-like_C"/>
</dbReference>
<name>A0A1Q5UNH3_9EURO</name>
<dbReference type="InterPro" id="IPR013154">
    <property type="entry name" value="ADH-like_N"/>
</dbReference>
<dbReference type="PANTHER" id="PTHR43350">
    <property type="entry name" value="NAD-DEPENDENT ALCOHOL DEHYDROGENASE"/>
    <property type="match status" value="1"/>
</dbReference>
<dbReference type="SUPFAM" id="SSF50129">
    <property type="entry name" value="GroES-like"/>
    <property type="match status" value="1"/>
</dbReference>
<dbReference type="SMART" id="SM00829">
    <property type="entry name" value="PKS_ER"/>
    <property type="match status" value="1"/>
</dbReference>
<proteinExistence type="inferred from homology"/>
<sequence length="364" mass="39168">MVLAKAIVAREPAPDFKVNWSLEEIEVNSPGENEVLVQIVASGICHTDILLTSVPSGSFGITYPKVAGHEGSGIVRSVGKSVSDIEVGDPVLLSFYSCSSCWQCKNSHPAYCTSFAVGNYVGEQKFVSARDSAELLGSGFFGQSSFAQYTIVKYSSIVKVKELLHHDKELKLFSPLGCGFQTGMGAIQNISSARPDDIVMIQGLGAVGMGALMTAKMQNYKAIIAVDRDKARLELAKTLGASHVLDTSDPEFTTLDQAAKAIFPHGVSIVIETTGVPSLIEQGLQSTHTRGKIVLIGVPPLGYNLSVNVTEHLNAIPQMIKWYREGQFPIDKLVKYFNAADYEQALKSLKDGTAIKPVLVWASG</sequence>
<protein>
    <submittedName>
        <fullName evidence="8">Aryl-alcohol dehydrogenase</fullName>
    </submittedName>
</protein>
<evidence type="ECO:0000256" key="6">
    <source>
        <dbReference type="RuleBase" id="RU361277"/>
    </source>
</evidence>
<dbReference type="InterPro" id="IPR011032">
    <property type="entry name" value="GroES-like_sf"/>
</dbReference>
<dbReference type="Gene3D" id="3.40.50.720">
    <property type="entry name" value="NAD(P)-binding Rossmann-like Domain"/>
    <property type="match status" value="1"/>
</dbReference>
<dbReference type="EMBL" id="MNBE01000120">
    <property type="protein sequence ID" value="OKP14022.1"/>
    <property type="molecule type" value="Genomic_DNA"/>
</dbReference>
<accession>A0A1Q5UNH3</accession>
<evidence type="ECO:0000256" key="5">
    <source>
        <dbReference type="ARBA" id="ARBA00023002"/>
    </source>
</evidence>
<evidence type="ECO:0000256" key="3">
    <source>
        <dbReference type="ARBA" id="ARBA00022723"/>
    </source>
</evidence>
<dbReference type="STRING" id="1316194.A0A1Q5UNH3"/>
<keyword evidence="3 6" id="KW-0479">Metal-binding</keyword>
<reference evidence="8 9" key="1">
    <citation type="submission" date="2016-10" db="EMBL/GenBank/DDBJ databases">
        <title>Genome sequence of the ascomycete fungus Penicillium subrubescens.</title>
        <authorList>
            <person name="De Vries R.P."/>
            <person name="Peng M."/>
            <person name="Dilokpimol A."/>
            <person name="Hilden K."/>
            <person name="Makela M.R."/>
            <person name="Grigoriev I."/>
            <person name="Riley R."/>
            <person name="Granchi Z."/>
        </authorList>
    </citation>
    <scope>NUCLEOTIDE SEQUENCE [LARGE SCALE GENOMIC DNA]</scope>
    <source>
        <strain evidence="8 9">CBS 132785</strain>
    </source>
</reference>
<dbReference type="AlphaFoldDB" id="A0A1Q5UNH3"/>
<gene>
    <name evidence="8" type="ORF">PENSUB_291</name>
</gene>
<keyword evidence="9" id="KW-1185">Reference proteome</keyword>
<comment type="caution">
    <text evidence="8">The sequence shown here is derived from an EMBL/GenBank/DDBJ whole genome shotgun (WGS) entry which is preliminary data.</text>
</comment>
<dbReference type="Proteomes" id="UP000186955">
    <property type="component" value="Unassembled WGS sequence"/>
</dbReference>
<dbReference type="InterPro" id="IPR002328">
    <property type="entry name" value="ADH_Zn_CS"/>
</dbReference>
<dbReference type="InterPro" id="IPR036291">
    <property type="entry name" value="NAD(P)-bd_dom_sf"/>
</dbReference>
<keyword evidence="5" id="KW-0560">Oxidoreductase</keyword>
<dbReference type="Gene3D" id="3.90.180.10">
    <property type="entry name" value="Medium-chain alcohol dehydrogenases, catalytic domain"/>
    <property type="match status" value="1"/>
</dbReference>
<dbReference type="SUPFAM" id="SSF51735">
    <property type="entry name" value="NAD(P)-binding Rossmann-fold domains"/>
    <property type="match status" value="1"/>
</dbReference>
<dbReference type="InterPro" id="IPR020843">
    <property type="entry name" value="ER"/>
</dbReference>
<dbReference type="Pfam" id="PF00107">
    <property type="entry name" value="ADH_zinc_N"/>
    <property type="match status" value="1"/>
</dbReference>
<dbReference type="CDD" id="cd08278">
    <property type="entry name" value="benzyl_alcohol_DH"/>
    <property type="match status" value="1"/>
</dbReference>
<comment type="similarity">
    <text evidence="2 6">Belongs to the zinc-containing alcohol dehydrogenase family.</text>
</comment>
<dbReference type="PANTHER" id="PTHR43350:SF18">
    <property type="entry name" value="ENOYL REDUCTASE (ER) DOMAIN-CONTAINING PROTEIN"/>
    <property type="match status" value="1"/>
</dbReference>
<evidence type="ECO:0000313" key="9">
    <source>
        <dbReference type="Proteomes" id="UP000186955"/>
    </source>
</evidence>
<evidence type="ECO:0000259" key="7">
    <source>
        <dbReference type="SMART" id="SM00829"/>
    </source>
</evidence>
<organism evidence="8 9">
    <name type="scientific">Penicillium subrubescens</name>
    <dbReference type="NCBI Taxonomy" id="1316194"/>
    <lineage>
        <taxon>Eukaryota</taxon>
        <taxon>Fungi</taxon>
        <taxon>Dikarya</taxon>
        <taxon>Ascomycota</taxon>
        <taxon>Pezizomycotina</taxon>
        <taxon>Eurotiomycetes</taxon>
        <taxon>Eurotiomycetidae</taxon>
        <taxon>Eurotiales</taxon>
        <taxon>Aspergillaceae</taxon>
        <taxon>Penicillium</taxon>
    </lineage>
</organism>
<keyword evidence="4 6" id="KW-0862">Zinc</keyword>
<dbReference type="GO" id="GO:0016491">
    <property type="term" value="F:oxidoreductase activity"/>
    <property type="evidence" value="ECO:0007669"/>
    <property type="project" value="UniProtKB-KW"/>
</dbReference>
<comment type="cofactor">
    <cofactor evidence="1 6">
        <name>Zn(2+)</name>
        <dbReference type="ChEBI" id="CHEBI:29105"/>
    </cofactor>
</comment>